<gene>
    <name evidence="1" type="ORF">PRUB_a2930</name>
</gene>
<comment type="caution">
    <text evidence="1">The sequence shown here is derived from an EMBL/GenBank/DDBJ whole genome shotgun (WGS) entry which is preliminary data.</text>
</comment>
<name>A0A8T0CE72_9GAMM</name>
<dbReference type="Proteomes" id="UP000016480">
    <property type="component" value="Unassembled WGS sequence"/>
</dbReference>
<sequence length="64" mass="7258">MRANKPSLSTLKYLMPVIAMATPIARHKKFNTGLKKKNFMDGRNNAMKIHIKTRLDSITSALNE</sequence>
<dbReference type="EMBL" id="AHCD03000026">
    <property type="protein sequence ID" value="KAF7788305.1"/>
    <property type="molecule type" value="Genomic_DNA"/>
</dbReference>
<proteinExistence type="predicted"/>
<evidence type="ECO:0000313" key="2">
    <source>
        <dbReference type="Proteomes" id="UP000016480"/>
    </source>
</evidence>
<accession>A0A8T0CE72</accession>
<dbReference type="AlphaFoldDB" id="A0A8T0CE72"/>
<organism evidence="1 2">
    <name type="scientific">Pseudoalteromonas rubra</name>
    <dbReference type="NCBI Taxonomy" id="43658"/>
    <lineage>
        <taxon>Bacteria</taxon>
        <taxon>Pseudomonadati</taxon>
        <taxon>Pseudomonadota</taxon>
        <taxon>Gammaproteobacteria</taxon>
        <taxon>Alteromonadales</taxon>
        <taxon>Pseudoalteromonadaceae</taxon>
        <taxon>Pseudoalteromonas</taxon>
    </lineage>
</organism>
<reference evidence="1 2" key="1">
    <citation type="journal article" date="2012" name="J. Bacteriol.">
        <title>Genome sequence of the cycloprodigiosin-producing bacterial strain Pseudoalteromonas rubra ATCC 29570(T).</title>
        <authorList>
            <person name="Xie B.B."/>
            <person name="Shu Y.L."/>
            <person name="Qin Q.L."/>
            <person name="Rong J.C."/>
            <person name="Zhang X.Y."/>
            <person name="Chen X.L."/>
            <person name="Zhou B.C."/>
            <person name="Zhang Y.Z."/>
        </authorList>
    </citation>
    <scope>NUCLEOTIDE SEQUENCE [LARGE SCALE GENOMIC DNA]</scope>
    <source>
        <strain evidence="1 2">DSM 6842</strain>
    </source>
</reference>
<protein>
    <submittedName>
        <fullName evidence="1">Uncharacterized protein</fullName>
    </submittedName>
</protein>
<evidence type="ECO:0000313" key="1">
    <source>
        <dbReference type="EMBL" id="KAF7788305.1"/>
    </source>
</evidence>